<accession>A0A2K3NGK0</accession>
<gene>
    <name evidence="1" type="ORF">L195_g025461</name>
</gene>
<proteinExistence type="predicted"/>
<dbReference type="EMBL" id="ASHM01020991">
    <property type="protein sequence ID" value="PNY02156.1"/>
    <property type="molecule type" value="Genomic_DNA"/>
</dbReference>
<comment type="caution">
    <text evidence="1">The sequence shown here is derived from an EMBL/GenBank/DDBJ whole genome shotgun (WGS) entry which is preliminary data.</text>
</comment>
<name>A0A2K3NGK0_TRIPR</name>
<dbReference type="Proteomes" id="UP000236291">
    <property type="component" value="Unassembled WGS sequence"/>
</dbReference>
<protein>
    <submittedName>
        <fullName evidence="1">Uncharacterized protein</fullName>
    </submittedName>
</protein>
<dbReference type="AlphaFoldDB" id="A0A2K3NGK0"/>
<sequence length="66" mass="7359">MLSPPDFLVDIQSVVHAPSQESYFVSIHNVDVPNYSLNIVDDETLELMDFGNDSDLEFPENLSCVG</sequence>
<organism evidence="1 2">
    <name type="scientific">Trifolium pratense</name>
    <name type="common">Red clover</name>
    <dbReference type="NCBI Taxonomy" id="57577"/>
    <lineage>
        <taxon>Eukaryota</taxon>
        <taxon>Viridiplantae</taxon>
        <taxon>Streptophyta</taxon>
        <taxon>Embryophyta</taxon>
        <taxon>Tracheophyta</taxon>
        <taxon>Spermatophyta</taxon>
        <taxon>Magnoliopsida</taxon>
        <taxon>eudicotyledons</taxon>
        <taxon>Gunneridae</taxon>
        <taxon>Pentapetalae</taxon>
        <taxon>rosids</taxon>
        <taxon>fabids</taxon>
        <taxon>Fabales</taxon>
        <taxon>Fabaceae</taxon>
        <taxon>Papilionoideae</taxon>
        <taxon>50 kb inversion clade</taxon>
        <taxon>NPAAA clade</taxon>
        <taxon>Hologalegina</taxon>
        <taxon>IRL clade</taxon>
        <taxon>Trifolieae</taxon>
        <taxon>Trifolium</taxon>
    </lineage>
</organism>
<reference evidence="1 2" key="2">
    <citation type="journal article" date="2017" name="Front. Plant Sci.">
        <title>Gene Classification and Mining of Molecular Markers Useful in Red Clover (Trifolium pratense) Breeding.</title>
        <authorList>
            <person name="Istvanek J."/>
            <person name="Dluhosova J."/>
            <person name="Dluhos P."/>
            <person name="Patkova L."/>
            <person name="Nedelnik J."/>
            <person name="Repkova J."/>
        </authorList>
    </citation>
    <scope>NUCLEOTIDE SEQUENCE [LARGE SCALE GENOMIC DNA]</scope>
    <source>
        <strain evidence="2">cv. Tatra</strain>
        <tissue evidence="1">Young leaves</tissue>
    </source>
</reference>
<reference evidence="1 2" key="1">
    <citation type="journal article" date="2014" name="Am. J. Bot.">
        <title>Genome assembly and annotation for red clover (Trifolium pratense; Fabaceae).</title>
        <authorList>
            <person name="Istvanek J."/>
            <person name="Jaros M."/>
            <person name="Krenek A."/>
            <person name="Repkova J."/>
        </authorList>
    </citation>
    <scope>NUCLEOTIDE SEQUENCE [LARGE SCALE GENOMIC DNA]</scope>
    <source>
        <strain evidence="2">cv. Tatra</strain>
        <tissue evidence="1">Young leaves</tissue>
    </source>
</reference>
<evidence type="ECO:0000313" key="2">
    <source>
        <dbReference type="Proteomes" id="UP000236291"/>
    </source>
</evidence>
<evidence type="ECO:0000313" key="1">
    <source>
        <dbReference type="EMBL" id="PNY02156.1"/>
    </source>
</evidence>